<dbReference type="GO" id="GO:0005524">
    <property type="term" value="F:ATP binding"/>
    <property type="evidence" value="ECO:0007669"/>
    <property type="project" value="UniProtKB-KW"/>
</dbReference>
<keyword evidence="7" id="KW-1185">Reference proteome</keyword>
<evidence type="ECO:0000259" key="5">
    <source>
        <dbReference type="Pfam" id="PF02223"/>
    </source>
</evidence>
<keyword evidence="4" id="KW-0067">ATP-binding</keyword>
<evidence type="ECO:0000256" key="2">
    <source>
        <dbReference type="ARBA" id="ARBA00017144"/>
    </source>
</evidence>
<comment type="similarity">
    <text evidence="1">Belongs to the thymidylate kinase family.</text>
</comment>
<dbReference type="KEGG" id="hsc:HVS_14885"/>
<evidence type="ECO:0000313" key="6">
    <source>
        <dbReference type="EMBL" id="AUG58828.1"/>
    </source>
</evidence>
<accession>A0A2K9E8J2</accession>
<evidence type="ECO:0000256" key="1">
    <source>
        <dbReference type="ARBA" id="ARBA00009776"/>
    </source>
</evidence>
<dbReference type="GO" id="GO:0006227">
    <property type="term" value="P:dUDP biosynthetic process"/>
    <property type="evidence" value="ECO:0007669"/>
    <property type="project" value="TreeGrafter"/>
</dbReference>
<keyword evidence="3" id="KW-0547">Nucleotide-binding</keyword>
<protein>
    <recommendedName>
        <fullName evidence="2">Thymidylate kinase</fullName>
    </recommendedName>
</protein>
<dbReference type="InterPro" id="IPR039430">
    <property type="entry name" value="Thymidylate_kin-like_dom"/>
</dbReference>
<organism evidence="6 7">
    <name type="scientific">Acetivibrio saccincola</name>
    <dbReference type="NCBI Taxonomy" id="1677857"/>
    <lineage>
        <taxon>Bacteria</taxon>
        <taxon>Bacillati</taxon>
        <taxon>Bacillota</taxon>
        <taxon>Clostridia</taxon>
        <taxon>Eubacteriales</taxon>
        <taxon>Oscillospiraceae</taxon>
        <taxon>Acetivibrio</taxon>
    </lineage>
</organism>
<dbReference type="EMBL" id="CP025197">
    <property type="protein sequence ID" value="AUG58828.1"/>
    <property type="molecule type" value="Genomic_DNA"/>
</dbReference>
<dbReference type="PANTHER" id="PTHR10344:SF4">
    <property type="entry name" value="UMP-CMP KINASE 2, MITOCHONDRIAL"/>
    <property type="match status" value="1"/>
</dbReference>
<dbReference type="GO" id="GO:0004798">
    <property type="term" value="F:dTMP kinase activity"/>
    <property type="evidence" value="ECO:0007669"/>
    <property type="project" value="TreeGrafter"/>
</dbReference>
<dbReference type="GO" id="GO:0006235">
    <property type="term" value="P:dTTP biosynthetic process"/>
    <property type="evidence" value="ECO:0007669"/>
    <property type="project" value="TreeGrafter"/>
</dbReference>
<reference evidence="6 7" key="1">
    <citation type="submission" date="2017-12" db="EMBL/GenBank/DDBJ databases">
        <title>Complete genome sequence of Herbivorax saccincola GGR1, a novel Cellulosome-producing hydrolytic bacterium in a thermophilic biogas plant, established by Illumina and Nanopore MinION sequencing.</title>
        <authorList>
            <person name="Pechtl A."/>
            <person name="Ruckert C."/>
            <person name="Koeck D.E."/>
            <person name="Maus I."/>
            <person name="Winkler A."/>
            <person name="Kalinowski J."/>
            <person name="Puhler A."/>
            <person name="Schwarz W.W."/>
            <person name="Zverlov V.V."/>
            <person name="Schluter A."/>
            <person name="Liebl W."/>
        </authorList>
    </citation>
    <scope>NUCLEOTIDE SEQUENCE [LARGE SCALE GENOMIC DNA]</scope>
    <source>
        <strain evidence="7">SR1</strain>
    </source>
</reference>
<dbReference type="GO" id="GO:0006233">
    <property type="term" value="P:dTDP biosynthetic process"/>
    <property type="evidence" value="ECO:0007669"/>
    <property type="project" value="TreeGrafter"/>
</dbReference>
<dbReference type="Gene3D" id="3.40.50.300">
    <property type="entry name" value="P-loop containing nucleotide triphosphate hydrolases"/>
    <property type="match status" value="1"/>
</dbReference>
<gene>
    <name evidence="6" type="ORF">HVS_14885</name>
</gene>
<dbReference type="AlphaFoldDB" id="A0A2K9E8J2"/>
<keyword evidence="6" id="KW-0808">Transferase</keyword>
<name>A0A2K9E8J2_9FIRM</name>
<dbReference type="SUPFAM" id="SSF52540">
    <property type="entry name" value="P-loop containing nucleoside triphosphate hydrolases"/>
    <property type="match status" value="1"/>
</dbReference>
<dbReference type="Pfam" id="PF02223">
    <property type="entry name" value="Thymidylate_kin"/>
    <property type="match status" value="1"/>
</dbReference>
<dbReference type="InterPro" id="IPR027417">
    <property type="entry name" value="P-loop_NTPase"/>
</dbReference>
<dbReference type="Proteomes" id="UP000233534">
    <property type="component" value="Chromosome"/>
</dbReference>
<evidence type="ECO:0000256" key="4">
    <source>
        <dbReference type="ARBA" id="ARBA00022840"/>
    </source>
</evidence>
<feature type="domain" description="Thymidylate kinase-like" evidence="5">
    <location>
        <begin position="35"/>
        <end position="220"/>
    </location>
</feature>
<dbReference type="FunFam" id="3.40.50.300:FF:002288">
    <property type="entry name" value="Probable thymidylate kinase"/>
    <property type="match status" value="1"/>
</dbReference>
<dbReference type="PANTHER" id="PTHR10344">
    <property type="entry name" value="THYMIDYLATE KINASE"/>
    <property type="match status" value="1"/>
</dbReference>
<proteinExistence type="inferred from homology"/>
<sequence length="250" mass="29317">MIVIKILLKEKPCERKSIYEREGLMKGKLIIIESGSDASGKATQTEKLYKRLVSENYKVKKITFPDYDSDSSALVKMYLKGDFGNNPEDVNPYVASTFYAVDRFASYKTKWGKNYDYGEIILADRYTTSNMVHQAAKIQDLSKKDAFLDWLWDFEFNLYKLPVPDCVFFLDMPPKYSKILMDNRANKITGEDKKDIHESNYKYLEDSYNNSLYIAKKYNWLRIECVRDGNLRTIEDIHEEIYNKLVETVL</sequence>
<dbReference type="GO" id="GO:0005829">
    <property type="term" value="C:cytosol"/>
    <property type="evidence" value="ECO:0007669"/>
    <property type="project" value="TreeGrafter"/>
</dbReference>
<evidence type="ECO:0000313" key="7">
    <source>
        <dbReference type="Proteomes" id="UP000233534"/>
    </source>
</evidence>
<keyword evidence="6" id="KW-0418">Kinase</keyword>
<evidence type="ECO:0000256" key="3">
    <source>
        <dbReference type="ARBA" id="ARBA00022741"/>
    </source>
</evidence>